<sequence>MNLRDELLRMGAEYLNGFHSVMPDGLEAEISIVISHKGTVEDSIVIGDHDLSQLLSVLLHVERSACEVLDATADKVVSLGLQDARAVQ</sequence>
<protein>
    <submittedName>
        <fullName evidence="1">Uncharacterized protein</fullName>
    </submittedName>
</protein>
<dbReference type="KEGG" id="sufl:FIL70_07680"/>
<evidence type="ECO:0000313" key="1">
    <source>
        <dbReference type="EMBL" id="QDC37121.1"/>
    </source>
</evidence>
<organism evidence="1 2">
    <name type="scientific">Sphingobium fuliginis ATCC 27551</name>
    <dbReference type="NCBI Taxonomy" id="1208342"/>
    <lineage>
        <taxon>Bacteria</taxon>
        <taxon>Pseudomonadati</taxon>
        <taxon>Pseudomonadota</taxon>
        <taxon>Alphaproteobacteria</taxon>
        <taxon>Sphingomonadales</taxon>
        <taxon>Sphingomonadaceae</taxon>
        <taxon>Sphingobium</taxon>
    </lineage>
</organism>
<evidence type="ECO:0000313" key="2">
    <source>
        <dbReference type="Proteomes" id="UP000311469"/>
    </source>
</evidence>
<gene>
    <name evidence="1" type="ORF">FIL70_07680</name>
</gene>
<accession>A0A5B8CJZ8</accession>
<dbReference type="RefSeq" id="WP_140041962.1">
    <property type="nucleotide sequence ID" value="NZ_CP041016.1"/>
</dbReference>
<dbReference type="EMBL" id="CP041016">
    <property type="protein sequence ID" value="QDC37121.1"/>
    <property type="molecule type" value="Genomic_DNA"/>
</dbReference>
<name>A0A5B8CJZ8_SPHSA</name>
<dbReference type="AlphaFoldDB" id="A0A5B8CJZ8"/>
<proteinExistence type="predicted"/>
<dbReference type="Proteomes" id="UP000311469">
    <property type="component" value="Chromosome cSF1"/>
</dbReference>
<reference evidence="1 2" key="1">
    <citation type="submission" date="2019-06" db="EMBL/GenBank/DDBJ databases">
        <title>Genome organization and adaptive potential of archetypical organophosphate degarding Sphingobium fuliginis ATCC 27551.</title>
        <authorList>
            <person name="Sarwar A."/>
            <person name="Parthasarathy S."/>
            <person name="Singh C."/>
            <person name="Siddavattam D."/>
        </authorList>
    </citation>
    <scope>NUCLEOTIDE SEQUENCE [LARGE SCALE GENOMIC DNA]</scope>
    <source>
        <strain evidence="1 2">ATCC 27551</strain>
    </source>
</reference>